<accession>A0A0P1E940</accession>
<evidence type="ECO:0000259" key="1">
    <source>
        <dbReference type="SMART" id="SM00897"/>
    </source>
</evidence>
<dbReference type="SMART" id="SM00897">
    <property type="entry name" value="FIST"/>
    <property type="match status" value="1"/>
</dbReference>
<gene>
    <name evidence="3" type="ORF">RUM4293_03731</name>
</gene>
<keyword evidence="4" id="KW-1185">Reference proteome</keyword>
<dbReference type="AlphaFoldDB" id="A0A0P1E940"/>
<dbReference type="PANTHER" id="PTHR40252">
    <property type="entry name" value="BLR0328 PROTEIN"/>
    <property type="match status" value="1"/>
</dbReference>
<dbReference type="InterPro" id="IPR019494">
    <property type="entry name" value="FIST_C"/>
</dbReference>
<protein>
    <recommendedName>
        <fullName evidence="5">FIST N domain protein</fullName>
    </recommendedName>
</protein>
<dbReference type="Proteomes" id="UP000050786">
    <property type="component" value="Unassembled WGS sequence"/>
</dbReference>
<organism evidence="3 4">
    <name type="scientific">Ruegeria atlantica</name>
    <dbReference type="NCBI Taxonomy" id="81569"/>
    <lineage>
        <taxon>Bacteria</taxon>
        <taxon>Pseudomonadati</taxon>
        <taxon>Pseudomonadota</taxon>
        <taxon>Alphaproteobacteria</taxon>
        <taxon>Rhodobacterales</taxon>
        <taxon>Roseobacteraceae</taxon>
        <taxon>Ruegeria</taxon>
    </lineage>
</organism>
<dbReference type="SMART" id="SM01204">
    <property type="entry name" value="FIST_C"/>
    <property type="match status" value="1"/>
</dbReference>
<evidence type="ECO:0000313" key="3">
    <source>
        <dbReference type="EMBL" id="CUH44825.1"/>
    </source>
</evidence>
<evidence type="ECO:0000259" key="2">
    <source>
        <dbReference type="SMART" id="SM01204"/>
    </source>
</evidence>
<dbReference type="Pfam" id="PF08495">
    <property type="entry name" value="FIST"/>
    <property type="match status" value="1"/>
</dbReference>
<proteinExistence type="predicted"/>
<dbReference type="InterPro" id="IPR013702">
    <property type="entry name" value="FIST_domain_N"/>
</dbReference>
<dbReference type="Pfam" id="PF10442">
    <property type="entry name" value="FIST_C"/>
    <property type="match status" value="1"/>
</dbReference>
<feature type="domain" description="FIST" evidence="1">
    <location>
        <begin position="41"/>
        <end position="241"/>
    </location>
</feature>
<evidence type="ECO:0008006" key="5">
    <source>
        <dbReference type="Google" id="ProtNLM"/>
    </source>
</evidence>
<evidence type="ECO:0000313" key="4">
    <source>
        <dbReference type="Proteomes" id="UP000050786"/>
    </source>
</evidence>
<reference evidence="4" key="1">
    <citation type="submission" date="2015-09" db="EMBL/GenBank/DDBJ databases">
        <authorList>
            <person name="Rodrigo-Torres L."/>
            <person name="Arahal D.R."/>
        </authorList>
    </citation>
    <scope>NUCLEOTIDE SEQUENCE [LARGE SCALE GENOMIC DNA]</scope>
    <source>
        <strain evidence="4">CECT 4293</strain>
    </source>
</reference>
<dbReference type="PANTHER" id="PTHR40252:SF2">
    <property type="entry name" value="BLR0328 PROTEIN"/>
    <property type="match status" value="1"/>
</dbReference>
<sequence>MNQAVGWATAAARPPGIVKTGFVHRDTDQAIEKLAGSLGDDLLSLVILFVSSGADAAAVICEAVDAFAPTPVIGCTTAGELSDCGYGEDQIVAIGLPSSHFEVRALLVPDLGNFSAQDIIDQMIRNRNEMAASAPDWKHEFSFLMIDGLSTKEDALTSELAVGLGPVPLFGGSAGDGTHFGATYVLMGGQAMQSAAILTQVRTRCPIKVFKTDHLLPTARRMVVTKADPANRIVQEINAEPAAREYARLLGKDPEQLTTFTFAAHPLVVQIGGQHHVRAIQRVAGNGDLVFFSAIDEGLVLTLAEPRDMVSHLEEEIAALTQTTRPDTILGCDCILRRLEAQEKQKTGEISRLLAENHVVGFSTYGEQFNSIHVNQTLTGVAIYPPEDG</sequence>
<dbReference type="EMBL" id="CYPS01000057">
    <property type="protein sequence ID" value="CUH44825.1"/>
    <property type="molecule type" value="Genomic_DNA"/>
</dbReference>
<feature type="domain" description="FIST C-domain" evidence="2">
    <location>
        <begin position="242"/>
        <end position="371"/>
    </location>
</feature>
<dbReference type="RefSeq" id="WP_058274873.1">
    <property type="nucleotide sequence ID" value="NZ_CYPS01000057.1"/>
</dbReference>
<name>A0A0P1E940_9RHOB</name>